<dbReference type="Pfam" id="PF00090">
    <property type="entry name" value="TSP_1"/>
    <property type="match status" value="1"/>
</dbReference>
<dbReference type="PANTHER" id="PTHR22906">
    <property type="entry name" value="PROPERDIN"/>
    <property type="match status" value="1"/>
</dbReference>
<dbReference type="SMART" id="SM00209">
    <property type="entry name" value="TSP1"/>
    <property type="match status" value="1"/>
</dbReference>
<organism evidence="7 8">
    <name type="scientific">Laodelphax striatellus</name>
    <name type="common">Small brown planthopper</name>
    <name type="synonym">Delphax striatella</name>
    <dbReference type="NCBI Taxonomy" id="195883"/>
    <lineage>
        <taxon>Eukaryota</taxon>
        <taxon>Metazoa</taxon>
        <taxon>Ecdysozoa</taxon>
        <taxon>Arthropoda</taxon>
        <taxon>Hexapoda</taxon>
        <taxon>Insecta</taxon>
        <taxon>Pterygota</taxon>
        <taxon>Neoptera</taxon>
        <taxon>Paraneoptera</taxon>
        <taxon>Hemiptera</taxon>
        <taxon>Auchenorrhyncha</taxon>
        <taxon>Fulgoroidea</taxon>
        <taxon>Delphacidae</taxon>
        <taxon>Criomorphinae</taxon>
        <taxon>Laodelphax</taxon>
    </lineage>
</organism>
<evidence type="ECO:0000313" key="8">
    <source>
        <dbReference type="Proteomes" id="UP000291343"/>
    </source>
</evidence>
<feature type="transmembrane region" description="Helical" evidence="6">
    <location>
        <begin position="88"/>
        <end position="106"/>
    </location>
</feature>
<dbReference type="InterPro" id="IPR000884">
    <property type="entry name" value="TSP1_rpt"/>
</dbReference>
<dbReference type="AlphaFoldDB" id="A0A482XI76"/>
<dbReference type="STRING" id="195883.A0A482XI76"/>
<comment type="subcellular location">
    <subcellularLocation>
        <location evidence="1">Secreted</location>
    </subcellularLocation>
</comment>
<keyword evidence="6" id="KW-0812">Transmembrane</keyword>
<protein>
    <submittedName>
        <fullName evidence="7">Uncharacterized protein</fullName>
    </submittedName>
</protein>
<evidence type="ECO:0000256" key="1">
    <source>
        <dbReference type="ARBA" id="ARBA00004613"/>
    </source>
</evidence>
<dbReference type="OrthoDB" id="5989160at2759"/>
<dbReference type="InterPro" id="IPR052065">
    <property type="entry name" value="Compl_asym_regulator"/>
</dbReference>
<gene>
    <name evidence="7" type="ORF">LSTR_LSTR001972</name>
</gene>
<evidence type="ECO:0000256" key="2">
    <source>
        <dbReference type="ARBA" id="ARBA00022525"/>
    </source>
</evidence>
<dbReference type="EMBL" id="QKKF02010000">
    <property type="protein sequence ID" value="RZF45011.1"/>
    <property type="molecule type" value="Genomic_DNA"/>
</dbReference>
<dbReference type="SUPFAM" id="SSF82895">
    <property type="entry name" value="TSP-1 type 1 repeat"/>
    <property type="match status" value="1"/>
</dbReference>
<evidence type="ECO:0000256" key="5">
    <source>
        <dbReference type="ARBA" id="ARBA00023157"/>
    </source>
</evidence>
<evidence type="ECO:0000256" key="4">
    <source>
        <dbReference type="ARBA" id="ARBA00022737"/>
    </source>
</evidence>
<dbReference type="InterPro" id="IPR036383">
    <property type="entry name" value="TSP1_rpt_sf"/>
</dbReference>
<evidence type="ECO:0000313" key="7">
    <source>
        <dbReference type="EMBL" id="RZF45011.1"/>
    </source>
</evidence>
<evidence type="ECO:0000256" key="6">
    <source>
        <dbReference type="SAM" id="Phobius"/>
    </source>
</evidence>
<evidence type="ECO:0000256" key="3">
    <source>
        <dbReference type="ARBA" id="ARBA00022729"/>
    </source>
</evidence>
<dbReference type="Proteomes" id="UP000291343">
    <property type="component" value="Unassembled WGS sequence"/>
</dbReference>
<keyword evidence="8" id="KW-1185">Reference proteome</keyword>
<dbReference type="SMR" id="A0A482XI76"/>
<keyword evidence="2" id="KW-0964">Secreted</keyword>
<name>A0A482XI76_LAOST</name>
<feature type="transmembrane region" description="Helical" evidence="6">
    <location>
        <begin position="57"/>
        <end position="76"/>
    </location>
</feature>
<proteinExistence type="predicted"/>
<reference evidence="7 8" key="1">
    <citation type="journal article" date="2017" name="Gigascience">
        <title>Genome sequence of the small brown planthopper, Laodelphax striatellus.</title>
        <authorList>
            <person name="Zhu J."/>
            <person name="Jiang F."/>
            <person name="Wang X."/>
            <person name="Yang P."/>
            <person name="Bao Y."/>
            <person name="Zhao W."/>
            <person name="Wang W."/>
            <person name="Lu H."/>
            <person name="Wang Q."/>
            <person name="Cui N."/>
            <person name="Li J."/>
            <person name="Chen X."/>
            <person name="Luo L."/>
            <person name="Yu J."/>
            <person name="Kang L."/>
            <person name="Cui F."/>
        </authorList>
    </citation>
    <scope>NUCLEOTIDE SEQUENCE [LARGE SCALE GENOMIC DNA]</scope>
    <source>
        <strain evidence="7">Lst14</strain>
    </source>
</reference>
<accession>A0A482XI76</accession>
<dbReference type="InParanoid" id="A0A482XI76"/>
<dbReference type="PANTHER" id="PTHR22906:SF43">
    <property type="entry name" value="PROPERDIN"/>
    <property type="match status" value="1"/>
</dbReference>
<keyword evidence="6" id="KW-1133">Transmembrane helix</keyword>
<dbReference type="PROSITE" id="PS50092">
    <property type="entry name" value="TSP1"/>
    <property type="match status" value="1"/>
</dbReference>
<keyword evidence="5" id="KW-1015">Disulfide bond</keyword>
<keyword evidence="6" id="KW-0472">Membrane</keyword>
<sequence length="401" mass="45934">MHRKTDQWKNGNPVKGCEICSEAGILRFDFIYDACEPYVEVEKGDSGSVGVTKETPFSNLALFIIYLASSMLAAGVDTGGKSLRSLNRLFLLLTIAILNLALSASVEATSSCRSGNRWPVEKRARHAELVFHALAVENYPAIDVENPPEKGFRYTAQFWLISVYKGDQQLAKYLNLEETLTNGIYDIHDRRVNVTRFYRPNATATPNCWKPVTSQKYYVIFAEMRDDHLAAKDDDTLGAYADWTEKNEQKAWRGVGWEQWSEWAACSASCGEGSQIRSRYCLLQDGCRGFNREKRTCNTFPCEGSVSPLDVDESKFFHPSRAQWTRVPGRETAWRLRPNSYLWLPAAQLPFPPANFRRHFAILVTLRLDPKEINVSSQDQYEKKEIRSRFRSPERVFRRQI</sequence>
<keyword evidence="4" id="KW-0677">Repeat</keyword>
<comment type="caution">
    <text evidence="7">The sequence shown here is derived from an EMBL/GenBank/DDBJ whole genome shotgun (WGS) entry which is preliminary data.</text>
</comment>
<dbReference type="Gene3D" id="2.20.100.10">
    <property type="entry name" value="Thrombospondin type-1 (TSP1) repeat"/>
    <property type="match status" value="1"/>
</dbReference>
<keyword evidence="3" id="KW-0732">Signal</keyword>